<accession>A0A803L874</accession>
<dbReference type="InterPro" id="IPR053213">
    <property type="entry name" value="RLP29"/>
</dbReference>
<keyword evidence="8" id="KW-1185">Reference proteome</keyword>
<feature type="domain" description="Leucine-rich repeat-containing N-terminal plant-type" evidence="6">
    <location>
        <begin position="15"/>
        <end position="60"/>
    </location>
</feature>
<dbReference type="Pfam" id="PF00560">
    <property type="entry name" value="LRR_1"/>
    <property type="match status" value="3"/>
</dbReference>
<name>A0A803L874_CHEQI</name>
<dbReference type="PANTHER" id="PTHR48009">
    <property type="entry name" value="LEUCINE-RICH REPEAT (LRR) FAMILY PROTEIN"/>
    <property type="match status" value="1"/>
</dbReference>
<proteinExistence type="predicted"/>
<gene>
    <name evidence="7" type="primary">LOC110700829</name>
</gene>
<dbReference type="InterPro" id="IPR032675">
    <property type="entry name" value="LRR_dom_sf"/>
</dbReference>
<dbReference type="Gene3D" id="3.80.10.10">
    <property type="entry name" value="Ribonuclease Inhibitor"/>
    <property type="match status" value="1"/>
</dbReference>
<evidence type="ECO:0000259" key="6">
    <source>
        <dbReference type="Pfam" id="PF08263"/>
    </source>
</evidence>
<evidence type="ECO:0000313" key="7">
    <source>
        <dbReference type="EnsemblPlants" id="AUR62008063-RA:cds"/>
    </source>
</evidence>
<reference evidence="7" key="2">
    <citation type="submission" date="2021-03" db="UniProtKB">
        <authorList>
            <consortium name="EnsemblPlants"/>
        </authorList>
    </citation>
    <scope>IDENTIFICATION</scope>
</reference>
<dbReference type="Gramene" id="AUR62008063-RA">
    <property type="protein sequence ID" value="AUR62008063-RA:cds"/>
    <property type="gene ID" value="AUR62008063"/>
</dbReference>
<organism evidence="7 8">
    <name type="scientific">Chenopodium quinoa</name>
    <name type="common">Quinoa</name>
    <dbReference type="NCBI Taxonomy" id="63459"/>
    <lineage>
        <taxon>Eukaryota</taxon>
        <taxon>Viridiplantae</taxon>
        <taxon>Streptophyta</taxon>
        <taxon>Embryophyta</taxon>
        <taxon>Tracheophyta</taxon>
        <taxon>Spermatophyta</taxon>
        <taxon>Magnoliopsida</taxon>
        <taxon>eudicotyledons</taxon>
        <taxon>Gunneridae</taxon>
        <taxon>Pentapetalae</taxon>
        <taxon>Caryophyllales</taxon>
        <taxon>Chenopodiaceae</taxon>
        <taxon>Chenopodioideae</taxon>
        <taxon>Atripliceae</taxon>
        <taxon>Chenopodium</taxon>
    </lineage>
</organism>
<sequence>MLSTTMSENTAPIDEDDVLCLKSIKHSLEDPHNFLKSWDFDNPNINLPGFICKFNGIICWNSMENRVLGMNLSYFGLKGKFPSEISKCSGLQSLNLSHNRFYGSIPSNISTMLPFLVTLKMSSNRFSGEIPASLGNCSYLNALELDHNRFSGRIPDAIGELQRVSKFSVANNLLVGPIPHFVNGRMFNATSYANNLGLCGYPLKPCKP</sequence>
<dbReference type="FunFam" id="3.80.10.10:FF:000400">
    <property type="entry name" value="Nuclear pore complex protein NUP107"/>
    <property type="match status" value="1"/>
</dbReference>
<dbReference type="InterPro" id="IPR001611">
    <property type="entry name" value="Leu-rich_rpt"/>
</dbReference>
<evidence type="ECO:0000256" key="2">
    <source>
        <dbReference type="ARBA" id="ARBA00022614"/>
    </source>
</evidence>
<evidence type="ECO:0000256" key="4">
    <source>
        <dbReference type="ARBA" id="ARBA00022737"/>
    </source>
</evidence>
<reference evidence="7" key="1">
    <citation type="journal article" date="2017" name="Nature">
        <title>The genome of Chenopodium quinoa.</title>
        <authorList>
            <person name="Jarvis D.E."/>
            <person name="Ho Y.S."/>
            <person name="Lightfoot D.J."/>
            <person name="Schmoeckel S.M."/>
            <person name="Li B."/>
            <person name="Borm T.J.A."/>
            <person name="Ohyanagi H."/>
            <person name="Mineta K."/>
            <person name="Michell C.T."/>
            <person name="Saber N."/>
            <person name="Kharbatia N.M."/>
            <person name="Rupper R.R."/>
            <person name="Sharp A.R."/>
            <person name="Dally N."/>
            <person name="Boughton B.A."/>
            <person name="Woo Y.H."/>
            <person name="Gao G."/>
            <person name="Schijlen E.G.W.M."/>
            <person name="Guo X."/>
            <person name="Momin A.A."/>
            <person name="Negrao S."/>
            <person name="Al-Babili S."/>
            <person name="Gehring C."/>
            <person name="Roessner U."/>
            <person name="Jung C."/>
            <person name="Murphy K."/>
            <person name="Arold S.T."/>
            <person name="Gojobori T."/>
            <person name="van der Linden C.G."/>
            <person name="van Loo E.N."/>
            <person name="Jellen E.N."/>
            <person name="Maughan P.J."/>
            <person name="Tester M."/>
        </authorList>
    </citation>
    <scope>NUCLEOTIDE SEQUENCE [LARGE SCALE GENOMIC DNA]</scope>
    <source>
        <strain evidence="7">cv. PI 614886</strain>
    </source>
</reference>
<comment type="subcellular location">
    <subcellularLocation>
        <location evidence="1">Membrane</location>
    </subcellularLocation>
</comment>
<evidence type="ECO:0000256" key="1">
    <source>
        <dbReference type="ARBA" id="ARBA00004370"/>
    </source>
</evidence>
<evidence type="ECO:0000313" key="8">
    <source>
        <dbReference type="Proteomes" id="UP000596660"/>
    </source>
</evidence>
<keyword evidence="4" id="KW-0677">Repeat</keyword>
<dbReference type="GO" id="GO:0016020">
    <property type="term" value="C:membrane"/>
    <property type="evidence" value="ECO:0007669"/>
    <property type="project" value="UniProtKB-SubCell"/>
</dbReference>
<dbReference type="SUPFAM" id="SSF52058">
    <property type="entry name" value="L domain-like"/>
    <property type="match status" value="1"/>
</dbReference>
<keyword evidence="5" id="KW-0472">Membrane</keyword>
<dbReference type="OMA" id="CWIPEES"/>
<dbReference type="EnsemblPlants" id="AUR62008063-RA">
    <property type="protein sequence ID" value="AUR62008063-RA:cds"/>
    <property type="gene ID" value="AUR62008063"/>
</dbReference>
<protein>
    <recommendedName>
        <fullName evidence="6">Leucine-rich repeat-containing N-terminal plant-type domain-containing protein</fullName>
    </recommendedName>
</protein>
<dbReference type="InterPro" id="IPR013210">
    <property type="entry name" value="LRR_N_plant-typ"/>
</dbReference>
<dbReference type="AlphaFoldDB" id="A0A803L874"/>
<keyword evidence="3" id="KW-0732">Signal</keyword>
<dbReference type="Pfam" id="PF08263">
    <property type="entry name" value="LRRNT_2"/>
    <property type="match status" value="1"/>
</dbReference>
<dbReference type="Proteomes" id="UP000596660">
    <property type="component" value="Unplaced"/>
</dbReference>
<evidence type="ECO:0000256" key="5">
    <source>
        <dbReference type="ARBA" id="ARBA00023136"/>
    </source>
</evidence>
<evidence type="ECO:0000256" key="3">
    <source>
        <dbReference type="ARBA" id="ARBA00022729"/>
    </source>
</evidence>
<dbReference type="PANTHER" id="PTHR48009:SF7">
    <property type="entry name" value="LEUCINE-RICH REPEAT (LRR) FAMILY PROTEIN"/>
    <property type="match status" value="1"/>
</dbReference>
<keyword evidence="2" id="KW-0433">Leucine-rich repeat</keyword>